<feature type="compositionally biased region" description="Polar residues" evidence="2">
    <location>
        <begin position="621"/>
        <end position="630"/>
    </location>
</feature>
<feature type="compositionally biased region" description="Low complexity" evidence="2">
    <location>
        <begin position="911"/>
        <end position="926"/>
    </location>
</feature>
<feature type="region of interest" description="Disordered" evidence="2">
    <location>
        <begin position="506"/>
        <end position="543"/>
    </location>
</feature>
<feature type="region of interest" description="Disordered" evidence="2">
    <location>
        <begin position="555"/>
        <end position="649"/>
    </location>
</feature>
<feature type="region of interest" description="Disordered" evidence="2">
    <location>
        <begin position="425"/>
        <end position="489"/>
    </location>
</feature>
<protein>
    <submittedName>
        <fullName evidence="3">Uncharacterized protein</fullName>
    </submittedName>
</protein>
<dbReference type="EMBL" id="JAWJWF010000002">
    <property type="protein sequence ID" value="KAK6637147.1"/>
    <property type="molecule type" value="Genomic_DNA"/>
</dbReference>
<gene>
    <name evidence="3" type="ORF">RUM44_007561</name>
</gene>
<feature type="compositionally biased region" description="Basic and acidic residues" evidence="2">
    <location>
        <begin position="899"/>
        <end position="910"/>
    </location>
</feature>
<accession>A0ABR1B9V3</accession>
<reference evidence="3 4" key="1">
    <citation type="submission" date="2023-09" db="EMBL/GenBank/DDBJ databases">
        <title>Genomes of two closely related lineages of the louse Polyplax serrata with different host specificities.</title>
        <authorList>
            <person name="Martinu J."/>
            <person name="Tarabai H."/>
            <person name="Stefka J."/>
            <person name="Hypsa V."/>
        </authorList>
    </citation>
    <scope>NUCLEOTIDE SEQUENCE [LARGE SCALE GENOMIC DNA]</scope>
    <source>
        <strain evidence="3">98ZLc_SE</strain>
    </source>
</reference>
<feature type="compositionally biased region" description="Basic and acidic residues" evidence="2">
    <location>
        <begin position="453"/>
        <end position="477"/>
    </location>
</feature>
<feature type="region of interest" description="Disordered" evidence="2">
    <location>
        <begin position="223"/>
        <end position="248"/>
    </location>
</feature>
<evidence type="ECO:0000256" key="2">
    <source>
        <dbReference type="SAM" id="MobiDB-lite"/>
    </source>
</evidence>
<feature type="compositionally biased region" description="Basic and acidic residues" evidence="2">
    <location>
        <begin position="223"/>
        <end position="246"/>
    </location>
</feature>
<evidence type="ECO:0000256" key="1">
    <source>
        <dbReference type="SAM" id="Coils"/>
    </source>
</evidence>
<evidence type="ECO:0000313" key="4">
    <source>
        <dbReference type="Proteomes" id="UP001359485"/>
    </source>
</evidence>
<dbReference type="Proteomes" id="UP001359485">
    <property type="component" value="Unassembled WGS sequence"/>
</dbReference>
<keyword evidence="4" id="KW-1185">Reference proteome</keyword>
<feature type="region of interest" description="Disordered" evidence="2">
    <location>
        <begin position="875"/>
        <end position="931"/>
    </location>
</feature>
<name>A0ABR1B9V3_POLSC</name>
<comment type="caution">
    <text evidence="3">The sequence shown here is derived from an EMBL/GenBank/DDBJ whole genome shotgun (WGS) entry which is preliminary data.</text>
</comment>
<organism evidence="3 4">
    <name type="scientific">Polyplax serrata</name>
    <name type="common">Common mouse louse</name>
    <dbReference type="NCBI Taxonomy" id="468196"/>
    <lineage>
        <taxon>Eukaryota</taxon>
        <taxon>Metazoa</taxon>
        <taxon>Ecdysozoa</taxon>
        <taxon>Arthropoda</taxon>
        <taxon>Hexapoda</taxon>
        <taxon>Insecta</taxon>
        <taxon>Pterygota</taxon>
        <taxon>Neoptera</taxon>
        <taxon>Paraneoptera</taxon>
        <taxon>Psocodea</taxon>
        <taxon>Troctomorpha</taxon>
        <taxon>Phthiraptera</taxon>
        <taxon>Anoplura</taxon>
        <taxon>Polyplacidae</taxon>
        <taxon>Polyplax</taxon>
    </lineage>
</organism>
<feature type="coiled-coil region" evidence="1">
    <location>
        <begin position="366"/>
        <end position="396"/>
    </location>
</feature>
<feature type="compositionally biased region" description="Basic and acidic residues" evidence="2">
    <location>
        <begin position="555"/>
        <end position="575"/>
    </location>
</feature>
<evidence type="ECO:0000313" key="3">
    <source>
        <dbReference type="EMBL" id="KAK6637147.1"/>
    </source>
</evidence>
<keyword evidence="1" id="KW-0175">Coiled coil</keyword>
<sequence length="1080" mass="122203">MAGDKTSLNSIEFCRNDEKTKLHNKRENDGDLRKLFPNFAALSDDERLAFFEALSSARRNVEKSGAEARQFFGTVHDEYLQVFESASRQRTKEMSVKPSSASSSSTQATYILSALLKEAEENTSYKSLISNPEDYNTDDLSLMRKTSNVEFSKLYMTANGVPEEKKTKDSDHWEGFALNEKASSEANRVKAWTECESEIFLAKDRNIIVDLYLKKKRLENEKLNSDVKKREEQSLESSRTSRERDGVASLAHRNQAIVKSLAKENINPEESYGKEGFEVQGGMPKFDALNSEEREIFFKILKEAHDNVHQRNPQNEILPLNTILERYETDRNAPDGTSVRCESSNARRASPQEECKYLKVKMKLTSVDNERLKEEAERRLLELENKEESIKKQSREHLHEVRHPKLNRISQGSNIYIENTFDKGGDRVTAKTTTDVSTKNDEVKKSTGFLKQRTRETFSEEKQTENEHVMSRGKENRGNPTPPEDSKEAHDVIVKSEHWIAQVEKNSENGESGQHSPRPHKGAASSWKSDESNEATENAKESYKVNEIISKEAEAKKNTIDKNSEAKQKKSERLRRYSKLPRRQNQAEISKTKVQKASDLPSLLPAAPGNQIDERRRSKNEMQGSNSTLKGKSKPNIRKTAVDDRGKQLCSSKRSVGVCPKLEDNRLNKNVSSLHSQYDQSTLHEGDCDNEDDGMKEKNAENVSLITQGGYCEADICTRYNEGLNPLNYNYKTEGNETSEKLKVNEDKHVLDTRVSTKMETKVLENDDRREEKIISVSAAGFFPKKVVLMDDSVIEKVKQLIEDLEIKAKKNSNPLANEYVYLLLNYIDYLSKVLHYMIEVRDERITQLRPQVRSSLTSPNIYVKFQETAVPTSSGRAHLTEASVPRSVSNSGITRSEPVGKDEKHESPKGKGSSPSLSTASLGSANTSEADEDNLMVPMFVKKKRLPTTKIRVLQDLLKEKAVFVEGSISDFKIVQLPGEEESTNMPTGMLHIEEEEDARSERGAKFSCLKVLTKLCRCGKKESTDDDDLLENLKGEAVAVDVTRGTKTPASVTLNESTMEVLKAAQRKKVIQKYWKTG</sequence>
<proteinExistence type="predicted"/>